<dbReference type="EMBL" id="VFPQ01000001">
    <property type="protein sequence ID" value="TQM73849.1"/>
    <property type="molecule type" value="Genomic_DNA"/>
</dbReference>
<comment type="caution">
    <text evidence="1">The sequence shown here is derived from an EMBL/GenBank/DDBJ whole genome shotgun (WGS) entry which is preliminary data.</text>
</comment>
<keyword evidence="2" id="KW-1185">Reference proteome</keyword>
<organism evidence="1 2">
    <name type="scientific">Thermopolyspora flexuosa</name>
    <dbReference type="NCBI Taxonomy" id="103836"/>
    <lineage>
        <taxon>Bacteria</taxon>
        <taxon>Bacillati</taxon>
        <taxon>Actinomycetota</taxon>
        <taxon>Actinomycetes</taxon>
        <taxon>Streptosporangiales</taxon>
        <taxon>Streptosporangiaceae</taxon>
        <taxon>Thermopolyspora</taxon>
    </lineage>
</organism>
<name>A0A543ITE1_9ACTN</name>
<dbReference type="AlphaFoldDB" id="A0A543ITE1"/>
<reference evidence="1 2" key="1">
    <citation type="submission" date="2019-06" db="EMBL/GenBank/DDBJ databases">
        <title>Sequencing the genomes of 1000 actinobacteria strains.</title>
        <authorList>
            <person name="Klenk H.-P."/>
        </authorList>
    </citation>
    <scope>NUCLEOTIDE SEQUENCE [LARGE SCALE GENOMIC DNA]</scope>
    <source>
        <strain evidence="1 2">DSM 43186</strain>
    </source>
</reference>
<evidence type="ECO:0000313" key="1">
    <source>
        <dbReference type="EMBL" id="TQM73849.1"/>
    </source>
</evidence>
<accession>A0A543ITE1</accession>
<dbReference type="Proteomes" id="UP000319213">
    <property type="component" value="Unassembled WGS sequence"/>
</dbReference>
<sequence length="119" mass="12964">MHVAMLRLLRLGLTRQMRVALVLVAATISLSSFAAGFFVARLGTAGEVDDACAMIRQESTRFMAEARGLDPETAQHRIKARTSLYHVINNPECFSAEDLATAQAALDELNHPRPADAGR</sequence>
<evidence type="ECO:0000313" key="2">
    <source>
        <dbReference type="Proteomes" id="UP000319213"/>
    </source>
</evidence>
<gene>
    <name evidence="1" type="ORF">FHX40_0504</name>
</gene>
<protein>
    <submittedName>
        <fullName evidence="1">Uncharacterized protein</fullName>
    </submittedName>
</protein>
<proteinExistence type="predicted"/>
<dbReference type="RefSeq" id="WP_142258108.1">
    <property type="nucleotide sequence ID" value="NZ_BMPV01000004.1"/>
</dbReference>